<gene>
    <name evidence="2" type="ORF">J1605_011771</name>
</gene>
<feature type="compositionally biased region" description="Basic and acidic residues" evidence="1">
    <location>
        <begin position="117"/>
        <end position="129"/>
    </location>
</feature>
<dbReference type="AlphaFoldDB" id="A0AB34GJU0"/>
<evidence type="ECO:0000313" key="3">
    <source>
        <dbReference type="Proteomes" id="UP001159641"/>
    </source>
</evidence>
<feature type="region of interest" description="Disordered" evidence="1">
    <location>
        <begin position="1"/>
        <end position="28"/>
    </location>
</feature>
<protein>
    <submittedName>
        <fullName evidence="2">Uncharacterized protein</fullName>
    </submittedName>
</protein>
<feature type="compositionally biased region" description="Basic and acidic residues" evidence="1">
    <location>
        <begin position="80"/>
        <end position="101"/>
    </location>
</feature>
<name>A0AB34GJU0_ESCRO</name>
<dbReference type="Proteomes" id="UP001159641">
    <property type="component" value="Unassembled WGS sequence"/>
</dbReference>
<keyword evidence="3" id="KW-1185">Reference proteome</keyword>
<accession>A0AB34GJU0</accession>
<evidence type="ECO:0000256" key="1">
    <source>
        <dbReference type="SAM" id="MobiDB-lite"/>
    </source>
</evidence>
<evidence type="ECO:0000313" key="2">
    <source>
        <dbReference type="EMBL" id="KAJ8780273.1"/>
    </source>
</evidence>
<dbReference type="EMBL" id="JAIQCJ010002162">
    <property type="protein sequence ID" value="KAJ8780273.1"/>
    <property type="molecule type" value="Genomic_DNA"/>
</dbReference>
<organism evidence="2 3">
    <name type="scientific">Eschrichtius robustus</name>
    <name type="common">California gray whale</name>
    <name type="synonym">Eschrichtius gibbosus</name>
    <dbReference type="NCBI Taxonomy" id="9764"/>
    <lineage>
        <taxon>Eukaryota</taxon>
        <taxon>Metazoa</taxon>
        <taxon>Chordata</taxon>
        <taxon>Craniata</taxon>
        <taxon>Vertebrata</taxon>
        <taxon>Euteleostomi</taxon>
        <taxon>Mammalia</taxon>
        <taxon>Eutheria</taxon>
        <taxon>Laurasiatheria</taxon>
        <taxon>Artiodactyla</taxon>
        <taxon>Whippomorpha</taxon>
        <taxon>Cetacea</taxon>
        <taxon>Mysticeti</taxon>
        <taxon>Eschrichtiidae</taxon>
        <taxon>Eschrichtius</taxon>
    </lineage>
</organism>
<feature type="region of interest" description="Disordered" evidence="1">
    <location>
        <begin position="77"/>
        <end position="176"/>
    </location>
</feature>
<reference evidence="2 3" key="1">
    <citation type="submission" date="2022-11" db="EMBL/GenBank/DDBJ databases">
        <title>Whole genome sequence of Eschrichtius robustus ER-17-0199.</title>
        <authorList>
            <person name="Bruniche-Olsen A."/>
            <person name="Black A.N."/>
            <person name="Fields C.J."/>
            <person name="Walden K."/>
            <person name="Dewoody J.A."/>
        </authorList>
    </citation>
    <scope>NUCLEOTIDE SEQUENCE [LARGE SCALE GENOMIC DNA]</scope>
    <source>
        <strain evidence="2">ER-17-0199</strain>
        <tissue evidence="2">Blubber</tissue>
    </source>
</reference>
<proteinExistence type="predicted"/>
<feature type="compositionally biased region" description="Polar residues" evidence="1">
    <location>
        <begin position="159"/>
        <end position="176"/>
    </location>
</feature>
<sequence length="185" mass="19521">MGSRGHAPGAPRGGPGVPAPPPRPAQLCPRSLAGCRALWFARAAGPLLGVSLRACADSSPSLQDNSFSSTAVTECDEDTVSLHEDQTDCSSLRDEDNKENYPDAGAPLEEPVPSREPPQHVEQPARLDVLRPSMGNFKSRKPKSIFKAENGRSHGESQVAGSTSSDLCQDRCSSGESTVPVTVMV</sequence>
<comment type="caution">
    <text evidence="2">The sequence shown here is derived from an EMBL/GenBank/DDBJ whole genome shotgun (WGS) entry which is preliminary data.</text>
</comment>